<dbReference type="InterPro" id="IPR002523">
    <property type="entry name" value="MgTranspt_CorA/ZnTranspt_ZntB"/>
</dbReference>
<evidence type="ECO:0000256" key="5">
    <source>
        <dbReference type="ARBA" id="ARBA00023136"/>
    </source>
</evidence>
<keyword evidence="5 6" id="KW-0472">Membrane</keyword>
<dbReference type="InterPro" id="IPR047199">
    <property type="entry name" value="CorA-like"/>
</dbReference>
<keyword evidence="4 6" id="KW-1133">Transmembrane helix</keyword>
<dbReference type="PANTHER" id="PTHR47891">
    <property type="entry name" value="TRANSPORTER-RELATED"/>
    <property type="match status" value="1"/>
</dbReference>
<gene>
    <name evidence="7" type="ORF">GCM10007425_19970</name>
</gene>
<feature type="transmembrane region" description="Helical" evidence="6">
    <location>
        <begin position="240"/>
        <end position="258"/>
    </location>
</feature>
<comment type="caution">
    <text evidence="7">The sequence shown here is derived from an EMBL/GenBank/DDBJ whole genome shotgun (WGS) entry which is preliminary data.</text>
</comment>
<evidence type="ECO:0000256" key="4">
    <source>
        <dbReference type="ARBA" id="ARBA00022989"/>
    </source>
</evidence>
<dbReference type="Gene3D" id="3.30.460.20">
    <property type="entry name" value="CorA soluble domain-like"/>
    <property type="match status" value="1"/>
</dbReference>
<evidence type="ECO:0000256" key="6">
    <source>
        <dbReference type="SAM" id="Phobius"/>
    </source>
</evidence>
<evidence type="ECO:0000256" key="3">
    <source>
        <dbReference type="ARBA" id="ARBA00022692"/>
    </source>
</evidence>
<evidence type="ECO:0000256" key="2">
    <source>
        <dbReference type="ARBA" id="ARBA00009765"/>
    </source>
</evidence>
<feature type="transmembrane region" description="Helical" evidence="6">
    <location>
        <begin position="270"/>
        <end position="290"/>
    </location>
</feature>
<evidence type="ECO:0000256" key="1">
    <source>
        <dbReference type="ARBA" id="ARBA00004141"/>
    </source>
</evidence>
<protein>
    <submittedName>
        <fullName evidence="7">Magnesium transporter</fullName>
    </submittedName>
</protein>
<dbReference type="EMBL" id="BMJT01000006">
    <property type="protein sequence ID" value="GGG25397.1"/>
    <property type="molecule type" value="Genomic_DNA"/>
</dbReference>
<dbReference type="RefSeq" id="WP_188614910.1">
    <property type="nucleotide sequence ID" value="NZ_BMJT01000006.1"/>
</dbReference>
<name>A0A917LI36_9BACI</name>
<keyword evidence="3 6" id="KW-0812">Transmembrane</keyword>
<dbReference type="InterPro" id="IPR045861">
    <property type="entry name" value="CorA_cytoplasmic_dom"/>
</dbReference>
<proteinExistence type="inferred from homology"/>
<comment type="subcellular location">
    <subcellularLocation>
        <location evidence="1">Membrane</location>
        <topology evidence="1">Multi-pass membrane protein</topology>
    </subcellularLocation>
</comment>
<dbReference type="GO" id="GO:0016020">
    <property type="term" value="C:membrane"/>
    <property type="evidence" value="ECO:0007669"/>
    <property type="project" value="UniProtKB-SubCell"/>
</dbReference>
<dbReference type="Proteomes" id="UP000616608">
    <property type="component" value="Unassembled WGS sequence"/>
</dbReference>
<evidence type="ECO:0000313" key="7">
    <source>
        <dbReference type="EMBL" id="GGG25397.1"/>
    </source>
</evidence>
<dbReference type="SUPFAM" id="SSF143865">
    <property type="entry name" value="CorA soluble domain-like"/>
    <property type="match status" value="1"/>
</dbReference>
<keyword evidence="8" id="KW-1185">Reference proteome</keyword>
<dbReference type="SUPFAM" id="SSF144083">
    <property type="entry name" value="Magnesium transport protein CorA, transmembrane region"/>
    <property type="match status" value="1"/>
</dbReference>
<dbReference type="AlphaFoldDB" id="A0A917LI36"/>
<accession>A0A917LI36</accession>
<organism evidence="7 8">
    <name type="scientific">Lysinibacillus alkalisoli</name>
    <dbReference type="NCBI Taxonomy" id="1911548"/>
    <lineage>
        <taxon>Bacteria</taxon>
        <taxon>Bacillati</taxon>
        <taxon>Bacillota</taxon>
        <taxon>Bacilli</taxon>
        <taxon>Bacillales</taxon>
        <taxon>Bacillaceae</taxon>
        <taxon>Lysinibacillus</taxon>
    </lineage>
</organism>
<dbReference type="Gene3D" id="1.20.58.340">
    <property type="entry name" value="Magnesium transport protein CorA, transmembrane region"/>
    <property type="match status" value="2"/>
</dbReference>
<comment type="similarity">
    <text evidence="2">Belongs to the CorA metal ion transporter (MIT) (TC 1.A.35) family.</text>
</comment>
<evidence type="ECO:0000313" key="8">
    <source>
        <dbReference type="Proteomes" id="UP000616608"/>
    </source>
</evidence>
<dbReference type="GO" id="GO:0046873">
    <property type="term" value="F:metal ion transmembrane transporter activity"/>
    <property type="evidence" value="ECO:0007669"/>
    <property type="project" value="InterPro"/>
</dbReference>
<dbReference type="Pfam" id="PF01544">
    <property type="entry name" value="CorA"/>
    <property type="match status" value="1"/>
</dbReference>
<dbReference type="CDD" id="cd12827">
    <property type="entry name" value="EcCorA_ZntB-like_u2"/>
    <property type="match status" value="1"/>
</dbReference>
<sequence length="296" mass="33110">MLTITRSRSKTSEINHEHVLLMQPTDQEVKNVKVKHHVPPSFLQAALQKNALPSVKLRGDALMMIVQAPIATEKKKGIAYDSIAIGIYLAPTYTVTICASTHPILSMTTTFSHEYVLALLQLIAMHTIDALYEIDMRVTETENKLKTAIHNKQMFNLMAYNRSLTMMARTAKANQMMVHKLVYELHTWLDGEEDQQLLDIEVALNQAANMAQVYNINLGGLMDAYSAMIENNLSISVQRLTVYILMAAVPLGAAGIYGMNTPLPFQDAPYALTIIMFICVVMIVLSGFILRKKQII</sequence>
<dbReference type="PANTHER" id="PTHR47891:SF2">
    <property type="entry name" value="MAGNESIUM AND COBALT TRANSPORTER"/>
    <property type="match status" value="1"/>
</dbReference>
<reference evidence="7" key="1">
    <citation type="journal article" date="2014" name="Int. J. Syst. Evol. Microbiol.">
        <title>Complete genome sequence of Corynebacterium casei LMG S-19264T (=DSM 44701T), isolated from a smear-ripened cheese.</title>
        <authorList>
            <consortium name="US DOE Joint Genome Institute (JGI-PGF)"/>
            <person name="Walter F."/>
            <person name="Albersmeier A."/>
            <person name="Kalinowski J."/>
            <person name="Ruckert C."/>
        </authorList>
    </citation>
    <scope>NUCLEOTIDE SEQUENCE</scope>
    <source>
        <strain evidence="7">CGMCC 1.15760</strain>
    </source>
</reference>
<reference evidence="7" key="2">
    <citation type="submission" date="2020-09" db="EMBL/GenBank/DDBJ databases">
        <authorList>
            <person name="Sun Q."/>
            <person name="Zhou Y."/>
        </authorList>
    </citation>
    <scope>NUCLEOTIDE SEQUENCE</scope>
    <source>
        <strain evidence="7">CGMCC 1.15760</strain>
    </source>
</reference>
<dbReference type="InterPro" id="IPR045863">
    <property type="entry name" value="CorA_TM1_TM2"/>
</dbReference>